<gene>
    <name evidence="1" type="ORF">FDG2_0033</name>
</gene>
<evidence type="ECO:0008006" key="3">
    <source>
        <dbReference type="Google" id="ProtNLM"/>
    </source>
</evidence>
<evidence type="ECO:0000313" key="2">
    <source>
        <dbReference type="Proteomes" id="UP000199013"/>
    </source>
</evidence>
<reference evidence="2" key="1">
    <citation type="submission" date="2016-02" db="EMBL/GenBank/DDBJ databases">
        <authorList>
            <person name="Wibberg D."/>
        </authorList>
    </citation>
    <scope>NUCLEOTIDE SEQUENCE [LARGE SCALE GENOMIC DNA]</scope>
</reference>
<dbReference type="AlphaFoldDB" id="A0A1C3NST3"/>
<proteinExistence type="predicted"/>
<keyword evidence="2" id="KW-1185">Reference proteome</keyword>
<protein>
    <recommendedName>
        <fullName evidence="3">ArnR1-like winged helix-turn-helix domain-containing protein</fullName>
    </recommendedName>
</protein>
<name>A0A1C3NST3_9ACTN</name>
<sequence>MPFTQNHFDVLFEIQKNGASSDHGQTLADLENKDLVTHDENGYSLTPSGKEFLESA</sequence>
<accession>A0A1C3NST3</accession>
<organism evidence="1 2">
    <name type="scientific">Candidatus Protofrankia californiensis</name>
    <dbReference type="NCBI Taxonomy" id="1839754"/>
    <lineage>
        <taxon>Bacteria</taxon>
        <taxon>Bacillati</taxon>
        <taxon>Actinomycetota</taxon>
        <taxon>Actinomycetes</taxon>
        <taxon>Frankiales</taxon>
        <taxon>Frankiaceae</taxon>
        <taxon>Protofrankia</taxon>
    </lineage>
</organism>
<dbReference type="InterPro" id="IPR036390">
    <property type="entry name" value="WH_DNA-bd_sf"/>
</dbReference>
<evidence type="ECO:0000313" key="1">
    <source>
        <dbReference type="EMBL" id="SBW17023.1"/>
    </source>
</evidence>
<dbReference type="EMBL" id="FLUV01000013">
    <property type="protein sequence ID" value="SBW17023.1"/>
    <property type="molecule type" value="Genomic_DNA"/>
</dbReference>
<dbReference type="Proteomes" id="UP000199013">
    <property type="component" value="Unassembled WGS sequence"/>
</dbReference>
<dbReference type="SUPFAM" id="SSF46785">
    <property type="entry name" value="Winged helix' DNA-binding domain"/>
    <property type="match status" value="1"/>
</dbReference>